<dbReference type="EMBL" id="VLJT01000021">
    <property type="protein sequence ID" value="TWH16515.1"/>
    <property type="molecule type" value="Genomic_DNA"/>
</dbReference>
<gene>
    <name evidence="5" type="ORF">L618_002300000510</name>
</gene>
<name>A0A562E3A8_RHORH</name>
<feature type="domain" description="HTH hxlR-type" evidence="4">
    <location>
        <begin position="26"/>
        <end position="124"/>
    </location>
</feature>
<dbReference type="Gene3D" id="1.10.10.10">
    <property type="entry name" value="Winged helix-like DNA-binding domain superfamily/Winged helix DNA-binding domain"/>
    <property type="match status" value="1"/>
</dbReference>
<dbReference type="PANTHER" id="PTHR33204:SF37">
    <property type="entry name" value="HTH-TYPE TRANSCRIPTIONAL REGULATOR YODB"/>
    <property type="match status" value="1"/>
</dbReference>
<dbReference type="AlphaFoldDB" id="A0A562E3A8"/>
<dbReference type="SUPFAM" id="SSF46785">
    <property type="entry name" value="Winged helix' DNA-binding domain"/>
    <property type="match status" value="1"/>
</dbReference>
<evidence type="ECO:0000256" key="1">
    <source>
        <dbReference type="ARBA" id="ARBA00023015"/>
    </source>
</evidence>
<proteinExistence type="predicted"/>
<reference evidence="5 6" key="1">
    <citation type="submission" date="2019-07" db="EMBL/GenBank/DDBJ databases">
        <title>Genome sequencing of lignin-degrading bacterial isolates.</title>
        <authorList>
            <person name="Gladden J."/>
        </authorList>
    </citation>
    <scope>NUCLEOTIDE SEQUENCE [LARGE SCALE GENOMIC DNA]</scope>
    <source>
        <strain evidence="5 6">J45</strain>
    </source>
</reference>
<evidence type="ECO:0000256" key="3">
    <source>
        <dbReference type="ARBA" id="ARBA00023163"/>
    </source>
</evidence>
<dbReference type="InterPro" id="IPR036390">
    <property type="entry name" value="WH_DNA-bd_sf"/>
</dbReference>
<keyword evidence="3" id="KW-0804">Transcription</keyword>
<evidence type="ECO:0000256" key="2">
    <source>
        <dbReference type="ARBA" id="ARBA00023125"/>
    </source>
</evidence>
<dbReference type="PANTHER" id="PTHR33204">
    <property type="entry name" value="TRANSCRIPTIONAL REGULATOR, MARR FAMILY"/>
    <property type="match status" value="1"/>
</dbReference>
<keyword evidence="2" id="KW-0238">DNA-binding</keyword>
<accession>A0A562E3A8</accession>
<evidence type="ECO:0000259" key="4">
    <source>
        <dbReference type="PROSITE" id="PS51118"/>
    </source>
</evidence>
<dbReference type="GO" id="GO:0003677">
    <property type="term" value="F:DNA binding"/>
    <property type="evidence" value="ECO:0007669"/>
    <property type="project" value="UniProtKB-KW"/>
</dbReference>
<keyword evidence="1" id="KW-0805">Transcription regulation</keyword>
<evidence type="ECO:0000313" key="5">
    <source>
        <dbReference type="EMBL" id="TWH16515.1"/>
    </source>
</evidence>
<dbReference type="PROSITE" id="PS51118">
    <property type="entry name" value="HTH_HXLR"/>
    <property type="match status" value="1"/>
</dbReference>
<evidence type="ECO:0000313" key="6">
    <source>
        <dbReference type="Proteomes" id="UP000317573"/>
    </source>
</evidence>
<comment type="caution">
    <text evidence="5">The sequence shown here is derived from an EMBL/GenBank/DDBJ whole genome shotgun (WGS) entry which is preliminary data.</text>
</comment>
<sequence length="134" mass="15081">MCIAAVYSAFMSTDRLPEADVFARECPSRPVLQSITGRWGVLVLAALVDDTRRFSELRRRVDGVSERMLSQTLQTLERDGLIHRAVLGTIPPHVEYSLTDLGRRITAPLLTLIDVVEDSMPEIVDAQDEYDRSH</sequence>
<dbReference type="InterPro" id="IPR036388">
    <property type="entry name" value="WH-like_DNA-bd_sf"/>
</dbReference>
<protein>
    <submittedName>
        <fullName evidence="5">HxlR family transcriptional regulator</fullName>
    </submittedName>
</protein>
<dbReference type="Proteomes" id="UP000317573">
    <property type="component" value="Unassembled WGS sequence"/>
</dbReference>
<dbReference type="InterPro" id="IPR002577">
    <property type="entry name" value="HTH_HxlR"/>
</dbReference>
<organism evidence="5 6">
    <name type="scientific">Rhodococcus rhodochrous J45</name>
    <dbReference type="NCBI Taxonomy" id="935266"/>
    <lineage>
        <taxon>Bacteria</taxon>
        <taxon>Bacillati</taxon>
        <taxon>Actinomycetota</taxon>
        <taxon>Actinomycetes</taxon>
        <taxon>Mycobacteriales</taxon>
        <taxon>Nocardiaceae</taxon>
        <taxon>Rhodococcus</taxon>
    </lineage>
</organism>
<dbReference type="Pfam" id="PF01638">
    <property type="entry name" value="HxlR"/>
    <property type="match status" value="1"/>
</dbReference>